<dbReference type="RefSeq" id="WP_119632208.1">
    <property type="nucleotide sequence ID" value="NZ_AP017928.1"/>
</dbReference>
<reference evidence="2 3" key="1">
    <citation type="submission" date="2016-12" db="EMBL/GenBank/DDBJ databases">
        <title>Genome sequencing of Methylocaldum marinum.</title>
        <authorList>
            <person name="Takeuchi M."/>
            <person name="Kamagata Y."/>
            <person name="Hiraoka S."/>
            <person name="Oshima K."/>
            <person name="Hattori M."/>
            <person name="Iwasaki W."/>
        </authorList>
    </citation>
    <scope>NUCLEOTIDE SEQUENCE [LARGE SCALE GENOMIC DNA]</scope>
    <source>
        <strain evidence="2 3">S8</strain>
    </source>
</reference>
<organism evidence="2 3">
    <name type="scientific">Methylocaldum marinum</name>
    <dbReference type="NCBI Taxonomy" id="1432792"/>
    <lineage>
        <taxon>Bacteria</taxon>
        <taxon>Pseudomonadati</taxon>
        <taxon>Pseudomonadota</taxon>
        <taxon>Gammaproteobacteria</taxon>
        <taxon>Methylococcales</taxon>
        <taxon>Methylococcaceae</taxon>
        <taxon>Methylocaldum</taxon>
    </lineage>
</organism>
<dbReference type="PANTHER" id="PTHR13812">
    <property type="entry name" value="KETIMINE REDUCTASE MU-CRYSTALLIN"/>
    <property type="match status" value="1"/>
</dbReference>
<dbReference type="PIRSF" id="PIRSF001439">
    <property type="entry name" value="CryM"/>
    <property type="match status" value="1"/>
</dbReference>
<dbReference type="GO" id="GO:0019752">
    <property type="term" value="P:carboxylic acid metabolic process"/>
    <property type="evidence" value="ECO:0007669"/>
    <property type="project" value="UniProtKB-ARBA"/>
</dbReference>
<name>A0A250KZS4_9GAMM</name>
<evidence type="ECO:0000313" key="3">
    <source>
        <dbReference type="Proteomes" id="UP000266313"/>
    </source>
</evidence>
<dbReference type="NCBIfam" id="NF004793">
    <property type="entry name" value="PRK06141.1"/>
    <property type="match status" value="1"/>
</dbReference>
<dbReference type="Proteomes" id="UP000266313">
    <property type="component" value="Chromosome"/>
</dbReference>
<dbReference type="KEGG" id="mmai:sS8_5256"/>
<accession>A0A250KZS4</accession>
<dbReference type="InterPro" id="IPR023401">
    <property type="entry name" value="ODC_N"/>
</dbReference>
<sequence length="317" mass="34602">MKWLGAEQINECLDYPSLVDWLETAHGSDIDAMDDLLLSRSAEERPTRHFLLRAAWQSDLGVGAKLVTVFPDNQTLGLPSVQGLYILFAVDDGRPLSCLDGTALTLWKTAADSALAARHLAREGAGTLLMVGAGAMAPHLIQAHLAVRPSIESVWIWNRTPERAERLANALTDLRAPVCTVADLERAVREADIIACATMSTAPLIRGEWLRPGTHLDLVGAFTPDMREADDTAIRRAKIFVDSRETTIAQIGELLIPIRDGVISEADILADHFQLCRGVHPGRRAAAEITLFKNGGGGHLDLMTARFILERADHREG</sequence>
<evidence type="ECO:0000313" key="2">
    <source>
        <dbReference type="EMBL" id="BBA37178.1"/>
    </source>
</evidence>
<dbReference type="Pfam" id="PF02423">
    <property type="entry name" value="OCD_Mu_crystall"/>
    <property type="match status" value="1"/>
</dbReference>
<dbReference type="InterPro" id="IPR036291">
    <property type="entry name" value="NAD(P)-bd_dom_sf"/>
</dbReference>
<dbReference type="EMBL" id="AP017928">
    <property type="protein sequence ID" value="BBA37178.1"/>
    <property type="molecule type" value="Genomic_DNA"/>
</dbReference>
<keyword evidence="3" id="KW-1185">Reference proteome</keyword>
<dbReference type="SUPFAM" id="SSF51735">
    <property type="entry name" value="NAD(P)-binding Rossmann-fold domains"/>
    <property type="match status" value="1"/>
</dbReference>
<evidence type="ECO:0000256" key="1">
    <source>
        <dbReference type="ARBA" id="ARBA00008903"/>
    </source>
</evidence>
<dbReference type="PANTHER" id="PTHR13812:SF19">
    <property type="entry name" value="KETIMINE REDUCTASE MU-CRYSTALLIN"/>
    <property type="match status" value="1"/>
</dbReference>
<dbReference type="Gene3D" id="3.40.50.720">
    <property type="entry name" value="NAD(P)-binding Rossmann-like Domain"/>
    <property type="match status" value="1"/>
</dbReference>
<dbReference type="AlphaFoldDB" id="A0A250KZS4"/>
<dbReference type="FunFam" id="3.40.50.720:FF:000311">
    <property type="entry name" value="Ornithine cyclodeaminase"/>
    <property type="match status" value="1"/>
</dbReference>
<dbReference type="InterPro" id="IPR003462">
    <property type="entry name" value="ODC_Mu_crystall"/>
</dbReference>
<proteinExistence type="inferred from homology"/>
<dbReference type="Gene3D" id="3.30.1780.10">
    <property type="entry name" value="ornithine cyclodeaminase, domain 1"/>
    <property type="match status" value="1"/>
</dbReference>
<dbReference type="OrthoDB" id="9809203at2"/>
<dbReference type="GO" id="GO:0005737">
    <property type="term" value="C:cytoplasm"/>
    <property type="evidence" value="ECO:0007669"/>
    <property type="project" value="TreeGrafter"/>
</dbReference>
<protein>
    <submittedName>
        <fullName evidence="2">Ornithine cyclodeaminase</fullName>
    </submittedName>
</protein>
<comment type="similarity">
    <text evidence="1">Belongs to the ornithine cyclodeaminase/mu-crystallin family.</text>
</comment>
<gene>
    <name evidence="2" type="ORF">sS8_5256</name>
</gene>
<dbReference type="GO" id="GO:0016491">
    <property type="term" value="F:oxidoreductase activity"/>
    <property type="evidence" value="ECO:0007669"/>
    <property type="project" value="UniProtKB-ARBA"/>
</dbReference>